<organism evidence="4 5">
    <name type="scientific">Nocardioides panacihumi</name>
    <dbReference type="NCBI Taxonomy" id="400774"/>
    <lineage>
        <taxon>Bacteria</taxon>
        <taxon>Bacillati</taxon>
        <taxon>Actinomycetota</taxon>
        <taxon>Actinomycetes</taxon>
        <taxon>Propionibacteriales</taxon>
        <taxon>Nocardioidaceae</taxon>
        <taxon>Nocardioides</taxon>
    </lineage>
</organism>
<feature type="domain" description="C4-type zinc ribbon" evidence="2">
    <location>
        <begin position="216"/>
        <end position="250"/>
    </location>
</feature>
<gene>
    <name evidence="4" type="ORF">GCM10009798_42010</name>
</gene>
<name>A0ABP5DAH8_9ACTN</name>
<evidence type="ECO:0000256" key="1">
    <source>
        <dbReference type="SAM" id="Coils"/>
    </source>
</evidence>
<evidence type="ECO:0000259" key="3">
    <source>
        <dbReference type="Pfam" id="PF24481"/>
    </source>
</evidence>
<dbReference type="InterPro" id="IPR003743">
    <property type="entry name" value="Zf-RING_7"/>
</dbReference>
<reference evidence="5" key="1">
    <citation type="journal article" date="2019" name="Int. J. Syst. Evol. Microbiol.">
        <title>The Global Catalogue of Microorganisms (GCM) 10K type strain sequencing project: providing services to taxonomists for standard genome sequencing and annotation.</title>
        <authorList>
            <consortium name="The Broad Institute Genomics Platform"/>
            <consortium name="The Broad Institute Genome Sequencing Center for Infectious Disease"/>
            <person name="Wu L."/>
            <person name="Ma J."/>
        </authorList>
    </citation>
    <scope>NUCLEOTIDE SEQUENCE [LARGE SCALE GENOMIC DNA]</scope>
    <source>
        <strain evidence="5">JCM 15309</strain>
    </source>
</reference>
<accession>A0ABP5DAH8</accession>
<dbReference type="Proteomes" id="UP001500571">
    <property type="component" value="Unassembled WGS sequence"/>
</dbReference>
<dbReference type="InterPro" id="IPR052376">
    <property type="entry name" value="Oxidative_Scav/Glycosyltrans"/>
</dbReference>
<evidence type="ECO:0000313" key="4">
    <source>
        <dbReference type="EMBL" id="GAA1976410.1"/>
    </source>
</evidence>
<dbReference type="RefSeq" id="WP_344048335.1">
    <property type="nucleotide sequence ID" value="NZ_BAAAPB010000008.1"/>
</dbReference>
<proteinExistence type="predicted"/>
<keyword evidence="5" id="KW-1185">Reference proteome</keyword>
<dbReference type="Gene3D" id="1.10.287.1490">
    <property type="match status" value="1"/>
</dbReference>
<dbReference type="Pfam" id="PF24481">
    <property type="entry name" value="CT398_CC"/>
    <property type="match status" value="1"/>
</dbReference>
<dbReference type="InterPro" id="IPR056003">
    <property type="entry name" value="CT398_CC_hairpin"/>
</dbReference>
<comment type="caution">
    <text evidence="4">The sequence shown here is derived from an EMBL/GenBank/DDBJ whole genome shotgun (WGS) entry which is preliminary data.</text>
</comment>
<dbReference type="EMBL" id="BAAAPB010000008">
    <property type="protein sequence ID" value="GAA1976410.1"/>
    <property type="molecule type" value="Genomic_DNA"/>
</dbReference>
<feature type="coiled-coil region" evidence="1">
    <location>
        <begin position="109"/>
        <end position="164"/>
    </location>
</feature>
<evidence type="ECO:0000259" key="2">
    <source>
        <dbReference type="Pfam" id="PF02591"/>
    </source>
</evidence>
<evidence type="ECO:0000313" key="5">
    <source>
        <dbReference type="Proteomes" id="UP001500571"/>
    </source>
</evidence>
<sequence>MDVPSLRPQEPALKADPFAQLKLLDIQELDSRAAQLRHAQATLPETAEIAAVTAERRVVEDRTRDARVVVDDLAAAQAKAETDVEAVRTRRVRDQERMDSGAVANPKDLERMQHELATLDRRIGVLEDEELEVMEQLEEAQQALAALEAELAGYDERLAALAASRDEKVGGLDAQLAEVVAERPAAVEGMPADLLALYDKLRASKGIGAAELRARRCGGCQLELDTAELSRIKTLPSNEVVRCEECSRILVRTSESGL</sequence>
<dbReference type="PANTHER" id="PTHR39082:SF1">
    <property type="entry name" value="SCAVENGER RECEPTOR CLASS A MEMBER 3"/>
    <property type="match status" value="1"/>
</dbReference>
<dbReference type="PANTHER" id="PTHR39082">
    <property type="entry name" value="PHOSPHOLIPASE C-BETA-2-RELATED"/>
    <property type="match status" value="1"/>
</dbReference>
<feature type="domain" description="CT398-like coiled coil hairpin" evidence="3">
    <location>
        <begin position="26"/>
        <end position="206"/>
    </location>
</feature>
<keyword evidence="1" id="KW-0175">Coiled coil</keyword>
<dbReference type="Pfam" id="PF02591">
    <property type="entry name" value="Zn_ribbon_9"/>
    <property type="match status" value="1"/>
</dbReference>
<protein>
    <submittedName>
        <fullName evidence="4">C4-type zinc ribbon domain-containing protein</fullName>
    </submittedName>
</protein>